<keyword evidence="1" id="KW-1133">Transmembrane helix</keyword>
<sequence>MEPSDLERVTLLCGARRWREALRILEQELAKDPQDWAALNMRAACLLGTGDHTGALRAADKAVAAAPDEAWCHLVKARVLLAVANPGEARQSVEQALRLDPQNPAAWALRALTIGTFLDHHRNGYERRDRRAVKASVDTFLRLTAGELKSQEVSDAARGLQLAEYGRAARALVRRALREDPQSAQLAETLGALEAARGNTQGAWRGLDAAVRSDAQRASSAMEGLRTIWYSVTMLALLHLLRLSSFLVPMLVAEEAVGLSATPRTVVGSALLVPVLWSVLRLVPMAWGVRYTLPDLLGRRTTWYAFAPACAAAVTAVFAPWPWSAVALAAMWAAWFAAWRVLRRAHDRPASLALLRRSVGDWPHYVTRCWLFGLAGGVIMLGDLVTGGWEPLSFTVSGILFTRCALLLFGFTYQHPALRRHWRNFRGVRLGRRTAVLCGLVLAVAWVPDLPGYALLVLAAVPAWQMQGGLSYLIAYGRSEEVFLHAGRISYRVRHGPYARRPEAWPS</sequence>
<dbReference type="SUPFAM" id="SSF48452">
    <property type="entry name" value="TPR-like"/>
    <property type="match status" value="1"/>
</dbReference>
<proteinExistence type="predicted"/>
<dbReference type="Proteomes" id="UP001617511">
    <property type="component" value="Unassembled WGS sequence"/>
</dbReference>
<evidence type="ECO:0000313" key="2">
    <source>
        <dbReference type="EMBL" id="MFJ4077808.1"/>
    </source>
</evidence>
<dbReference type="InterPro" id="IPR011990">
    <property type="entry name" value="TPR-like_helical_dom_sf"/>
</dbReference>
<feature type="transmembrane region" description="Helical" evidence="1">
    <location>
        <begin position="430"/>
        <end position="447"/>
    </location>
</feature>
<keyword evidence="1" id="KW-0472">Membrane</keyword>
<keyword evidence="1" id="KW-0812">Transmembrane</keyword>
<evidence type="ECO:0000256" key="1">
    <source>
        <dbReference type="SAM" id="Phobius"/>
    </source>
</evidence>
<keyword evidence="3" id="KW-1185">Reference proteome</keyword>
<comment type="caution">
    <text evidence="2">The sequence shown here is derived from an EMBL/GenBank/DDBJ whole genome shotgun (WGS) entry which is preliminary data.</text>
</comment>
<reference evidence="2 3" key="1">
    <citation type="submission" date="2024-10" db="EMBL/GenBank/DDBJ databases">
        <title>The Natural Products Discovery Center: Release of the First 8490 Sequenced Strains for Exploring Actinobacteria Biosynthetic Diversity.</title>
        <authorList>
            <person name="Kalkreuter E."/>
            <person name="Kautsar S.A."/>
            <person name="Yang D."/>
            <person name="Bader C.D."/>
            <person name="Teijaro C.N."/>
            <person name="Fluegel L."/>
            <person name="Davis C.M."/>
            <person name="Simpson J.R."/>
            <person name="Lauterbach L."/>
            <person name="Steele A.D."/>
            <person name="Gui C."/>
            <person name="Meng S."/>
            <person name="Li G."/>
            <person name="Viehrig K."/>
            <person name="Ye F."/>
            <person name="Su P."/>
            <person name="Kiefer A.F."/>
            <person name="Nichols A."/>
            <person name="Cepeda A.J."/>
            <person name="Yan W."/>
            <person name="Fan B."/>
            <person name="Jiang Y."/>
            <person name="Adhikari A."/>
            <person name="Zheng C.-J."/>
            <person name="Schuster L."/>
            <person name="Cowan T.M."/>
            <person name="Smanski M.J."/>
            <person name="Chevrette M.G."/>
            <person name="De Carvalho L.P.S."/>
            <person name="Shen B."/>
        </authorList>
    </citation>
    <scope>NUCLEOTIDE SEQUENCE [LARGE SCALE GENOMIC DNA]</scope>
    <source>
        <strain evidence="2 3">NPDC089932</strain>
    </source>
</reference>
<gene>
    <name evidence="2" type="ORF">ACIP2Z_02515</name>
</gene>
<feature type="transmembrane region" description="Helical" evidence="1">
    <location>
        <begin position="227"/>
        <end position="247"/>
    </location>
</feature>
<feature type="transmembrane region" description="Helical" evidence="1">
    <location>
        <begin position="365"/>
        <end position="385"/>
    </location>
</feature>
<feature type="transmembrane region" description="Helical" evidence="1">
    <location>
        <begin position="267"/>
        <end position="289"/>
    </location>
</feature>
<evidence type="ECO:0000313" key="3">
    <source>
        <dbReference type="Proteomes" id="UP001617511"/>
    </source>
</evidence>
<protein>
    <submittedName>
        <fullName evidence="2">Tetratricopeptide repeat protein</fullName>
    </submittedName>
</protein>
<dbReference type="Gene3D" id="1.25.40.10">
    <property type="entry name" value="Tetratricopeptide repeat domain"/>
    <property type="match status" value="1"/>
</dbReference>
<dbReference type="Pfam" id="PF13432">
    <property type="entry name" value="TPR_16"/>
    <property type="match status" value="2"/>
</dbReference>
<accession>A0ABW8F6Z8</accession>
<name>A0ABW8F6Z8_9ACTN</name>
<feature type="transmembrane region" description="Helical" evidence="1">
    <location>
        <begin position="301"/>
        <end position="319"/>
    </location>
</feature>
<organism evidence="2 3">
    <name type="scientific">Streptomyces iakyrus</name>
    <dbReference type="NCBI Taxonomy" id="68219"/>
    <lineage>
        <taxon>Bacteria</taxon>
        <taxon>Bacillati</taxon>
        <taxon>Actinomycetota</taxon>
        <taxon>Actinomycetes</taxon>
        <taxon>Kitasatosporales</taxon>
        <taxon>Streptomycetaceae</taxon>
        <taxon>Streptomyces</taxon>
    </lineage>
</organism>
<feature type="transmembrane region" description="Helical" evidence="1">
    <location>
        <begin position="325"/>
        <end position="342"/>
    </location>
</feature>
<feature type="transmembrane region" description="Helical" evidence="1">
    <location>
        <begin position="391"/>
        <end position="409"/>
    </location>
</feature>
<dbReference type="EMBL" id="JBIVGG010000001">
    <property type="protein sequence ID" value="MFJ4077808.1"/>
    <property type="molecule type" value="Genomic_DNA"/>
</dbReference>
<dbReference type="InterPro" id="IPR019734">
    <property type="entry name" value="TPR_rpt"/>
</dbReference>
<dbReference type="SMART" id="SM00028">
    <property type="entry name" value="TPR"/>
    <property type="match status" value="2"/>
</dbReference>
<dbReference type="RefSeq" id="WP_402069636.1">
    <property type="nucleotide sequence ID" value="NZ_JBIVGG010000001.1"/>
</dbReference>